<keyword evidence="4" id="KW-0444">Lipid biosynthesis</keyword>
<keyword evidence="10 17" id="KW-1133">Transmembrane helix</keyword>
<keyword evidence="6" id="KW-0808">Transferase</keyword>
<dbReference type="InterPro" id="IPR007318">
    <property type="entry name" value="Phopholipid_MeTrfase"/>
</dbReference>
<comment type="subcellular location">
    <subcellularLocation>
        <location evidence="1">Endoplasmic reticulum membrane</location>
        <topology evidence="1">Multi-pass membrane protein</topology>
    </subcellularLocation>
</comment>
<evidence type="ECO:0000313" key="18">
    <source>
        <dbReference type="EMBL" id="CAK0824204.1"/>
    </source>
</evidence>
<evidence type="ECO:0000256" key="12">
    <source>
        <dbReference type="ARBA" id="ARBA00023136"/>
    </source>
</evidence>
<keyword evidence="14" id="KW-1208">Phospholipid metabolism</keyword>
<evidence type="ECO:0000256" key="17">
    <source>
        <dbReference type="SAM" id="Phobius"/>
    </source>
</evidence>
<dbReference type="PANTHER" id="PTHR15458:SF5">
    <property type="entry name" value="PHOSPHATIDYLETHANOLAMINE N-METHYLTRANSFERASE"/>
    <property type="match status" value="1"/>
</dbReference>
<keyword evidence="8 17" id="KW-0812">Transmembrane</keyword>
<dbReference type="InterPro" id="IPR024960">
    <property type="entry name" value="PEMT/MFAP"/>
</dbReference>
<evidence type="ECO:0000256" key="6">
    <source>
        <dbReference type="ARBA" id="ARBA00022679"/>
    </source>
</evidence>
<reference evidence="18" key="1">
    <citation type="submission" date="2023-10" db="EMBL/GenBank/DDBJ databases">
        <authorList>
            <person name="Chen Y."/>
            <person name="Shah S."/>
            <person name="Dougan E. K."/>
            <person name="Thang M."/>
            <person name="Chan C."/>
        </authorList>
    </citation>
    <scope>NUCLEOTIDE SEQUENCE [LARGE SCALE GENOMIC DNA]</scope>
</reference>
<keyword evidence="13" id="KW-0594">Phospholipid biosynthesis</keyword>
<comment type="pathway">
    <text evidence="2">Phospholipid metabolism; phosphatidylcholine biosynthesis.</text>
</comment>
<dbReference type="Pfam" id="PF04191">
    <property type="entry name" value="PEMT"/>
    <property type="match status" value="1"/>
</dbReference>
<keyword evidence="9" id="KW-0256">Endoplasmic reticulum</keyword>
<proteinExistence type="predicted"/>
<comment type="pathway">
    <text evidence="3">Lipid metabolism.</text>
</comment>
<protein>
    <recommendedName>
        <fullName evidence="15">phosphatidyl-N-methylethanolamine N-methyltransferase</fullName>
        <ecNumber evidence="15">2.1.1.71</ecNumber>
    </recommendedName>
</protein>
<feature type="compositionally biased region" description="Low complexity" evidence="16">
    <location>
        <begin position="1"/>
        <end position="13"/>
    </location>
</feature>
<feature type="transmembrane region" description="Helical" evidence="17">
    <location>
        <begin position="86"/>
        <end position="111"/>
    </location>
</feature>
<evidence type="ECO:0000256" key="14">
    <source>
        <dbReference type="ARBA" id="ARBA00023264"/>
    </source>
</evidence>
<evidence type="ECO:0000256" key="5">
    <source>
        <dbReference type="ARBA" id="ARBA00022603"/>
    </source>
</evidence>
<evidence type="ECO:0000256" key="4">
    <source>
        <dbReference type="ARBA" id="ARBA00022516"/>
    </source>
</evidence>
<evidence type="ECO:0000256" key="11">
    <source>
        <dbReference type="ARBA" id="ARBA00023098"/>
    </source>
</evidence>
<keyword evidence="12 17" id="KW-0472">Membrane</keyword>
<evidence type="ECO:0000256" key="15">
    <source>
        <dbReference type="ARBA" id="ARBA00034137"/>
    </source>
</evidence>
<organism evidence="18 19">
    <name type="scientific">Prorocentrum cordatum</name>
    <dbReference type="NCBI Taxonomy" id="2364126"/>
    <lineage>
        <taxon>Eukaryota</taxon>
        <taxon>Sar</taxon>
        <taxon>Alveolata</taxon>
        <taxon>Dinophyceae</taxon>
        <taxon>Prorocentrales</taxon>
        <taxon>Prorocentraceae</taxon>
        <taxon>Prorocentrum</taxon>
    </lineage>
</organism>
<gene>
    <name evidence="18" type="ORF">PCOR1329_LOCUS24672</name>
</gene>
<evidence type="ECO:0000256" key="16">
    <source>
        <dbReference type="SAM" id="MobiDB-lite"/>
    </source>
</evidence>
<keyword evidence="19" id="KW-1185">Reference proteome</keyword>
<feature type="transmembrane region" description="Helical" evidence="17">
    <location>
        <begin position="123"/>
        <end position="151"/>
    </location>
</feature>
<evidence type="ECO:0000256" key="2">
    <source>
        <dbReference type="ARBA" id="ARBA00004969"/>
    </source>
</evidence>
<keyword evidence="7" id="KW-0949">S-adenosyl-L-methionine</keyword>
<evidence type="ECO:0000256" key="13">
    <source>
        <dbReference type="ARBA" id="ARBA00023209"/>
    </source>
</evidence>
<dbReference type="PANTHER" id="PTHR15458">
    <property type="entry name" value="PHOSPHATIDYLETHANOLAMINE N-METHYLTRANSFERASE"/>
    <property type="match status" value="1"/>
</dbReference>
<evidence type="ECO:0000256" key="3">
    <source>
        <dbReference type="ARBA" id="ARBA00005189"/>
    </source>
</evidence>
<dbReference type="EMBL" id="CAUYUJ010008535">
    <property type="protein sequence ID" value="CAK0824204.1"/>
    <property type="molecule type" value="Genomic_DNA"/>
</dbReference>
<comment type="caution">
    <text evidence="18">The sequence shown here is derived from an EMBL/GenBank/DDBJ whole genome shotgun (WGS) entry which is preliminary data.</text>
</comment>
<evidence type="ECO:0000256" key="1">
    <source>
        <dbReference type="ARBA" id="ARBA00004477"/>
    </source>
</evidence>
<evidence type="ECO:0000313" key="19">
    <source>
        <dbReference type="Proteomes" id="UP001189429"/>
    </source>
</evidence>
<keyword evidence="11" id="KW-0443">Lipid metabolism</keyword>
<feature type="region of interest" description="Disordered" evidence="16">
    <location>
        <begin position="1"/>
        <end position="32"/>
    </location>
</feature>
<keyword evidence="5" id="KW-0489">Methyltransferase</keyword>
<feature type="compositionally biased region" description="Pro residues" evidence="16">
    <location>
        <begin position="18"/>
        <end position="27"/>
    </location>
</feature>
<feature type="transmembrane region" description="Helical" evidence="17">
    <location>
        <begin position="176"/>
        <end position="197"/>
    </location>
</feature>
<accession>A0ABN9RYD6</accession>
<name>A0ABN9RYD6_9DINO</name>
<sequence length="318" mass="35655">MARVPRAVSARARGPPRDTSPPSPPFPGSRATRGRAEAAGAMFWLVALVLLGIERFLYGYIYHYPNSFKRLCRGPLKALLDYDEGVYWQVANHLGIVIKVFQFGVVAYDIMPPALNFARPVQLCVAAVLIGIGQLLNAAVFRAIGAMGVYYGTQLGYEVPWCSSFPYNAGIPDPQYWGVVFFLWGLYLGIVPSWNIFSAPYTVPWLETFWYIVSMKLLESTQAAPPMLFLSRQITGEHAREEPVLMLRLPPWLRTLRGSTSLSLPPPRCHFPRPPVAYADASCIACLMLCAPSDHYERVMPLSCAWRLRCSMRGFLRC</sequence>
<dbReference type="Proteomes" id="UP001189429">
    <property type="component" value="Unassembled WGS sequence"/>
</dbReference>
<evidence type="ECO:0000256" key="7">
    <source>
        <dbReference type="ARBA" id="ARBA00022691"/>
    </source>
</evidence>
<feature type="transmembrane region" description="Helical" evidence="17">
    <location>
        <begin position="39"/>
        <end position="61"/>
    </location>
</feature>
<evidence type="ECO:0000256" key="8">
    <source>
        <dbReference type="ARBA" id="ARBA00022692"/>
    </source>
</evidence>
<dbReference type="EC" id="2.1.1.71" evidence="15"/>
<evidence type="ECO:0000256" key="9">
    <source>
        <dbReference type="ARBA" id="ARBA00022824"/>
    </source>
</evidence>
<evidence type="ECO:0000256" key="10">
    <source>
        <dbReference type="ARBA" id="ARBA00022989"/>
    </source>
</evidence>